<name>A0A5B8W7T0_9SPHI</name>
<evidence type="ECO:0000256" key="4">
    <source>
        <dbReference type="ARBA" id="ARBA00023136"/>
    </source>
</evidence>
<dbReference type="InterPro" id="IPR007016">
    <property type="entry name" value="O-antigen_ligase-rel_domated"/>
</dbReference>
<organism evidence="7 8">
    <name type="scientific">Mucilaginibacter ginsenosidivorax</name>
    <dbReference type="NCBI Taxonomy" id="862126"/>
    <lineage>
        <taxon>Bacteria</taxon>
        <taxon>Pseudomonadati</taxon>
        <taxon>Bacteroidota</taxon>
        <taxon>Sphingobacteriia</taxon>
        <taxon>Sphingobacteriales</taxon>
        <taxon>Sphingobacteriaceae</taxon>
        <taxon>Mucilaginibacter</taxon>
    </lineage>
</organism>
<feature type="transmembrane region" description="Helical" evidence="5">
    <location>
        <begin position="337"/>
        <end position="357"/>
    </location>
</feature>
<dbReference type="AlphaFoldDB" id="A0A5B8W7T0"/>
<feature type="transmembrane region" description="Helical" evidence="5">
    <location>
        <begin position="56"/>
        <end position="77"/>
    </location>
</feature>
<feature type="domain" description="O-antigen ligase-related" evidence="6">
    <location>
        <begin position="201"/>
        <end position="353"/>
    </location>
</feature>
<sequence>MKQLLLINDSNVNKVSYYHIMLLMASLPFDRFYSHIILISFIVHTLIHLRKDKLRAVFTLKTALLQSVFFVTLIATVYSRYPAQAFNEWVLRLPVLVFPVILLLNNLDIKKYRANLLLAFGLVCTATIIYLYVDALITIKYYHLPFKTIFSPAFTNHNFSEPLDIHATFFSLQLVVALVYLLTLLFKPLPLPVKLIYGVCSLILLCGLIQLSSKSILAVLFIVINLVLPYCLLNGKNRLKFIMGGIAISGLAFIIVLNEPSFKERYLTSLTDDFSAFKPGESSDSRLARWHVVAKLIKQKPLIGYGSGAEQPLLHEEFFKAKMYDSFLANLNSHNQYLSFLVKSGIWGLLVYLVTLGYGFKIAIQKKDVVFISFMLLITIVSLSENVLDADKGVMFYSLFFAFLLFSGGEEKPTEIVRNKSPEYLDEVATNSLAITSY</sequence>
<feature type="transmembrane region" description="Helical" evidence="5">
    <location>
        <begin position="369"/>
        <end position="388"/>
    </location>
</feature>
<evidence type="ECO:0000313" key="8">
    <source>
        <dbReference type="Proteomes" id="UP000321362"/>
    </source>
</evidence>
<feature type="transmembrane region" description="Helical" evidence="5">
    <location>
        <begin position="114"/>
        <end position="133"/>
    </location>
</feature>
<dbReference type="PANTHER" id="PTHR37422:SF13">
    <property type="entry name" value="LIPOPOLYSACCHARIDE BIOSYNTHESIS PROTEIN PA4999-RELATED"/>
    <property type="match status" value="1"/>
</dbReference>
<feature type="transmembrane region" description="Helical" evidence="5">
    <location>
        <begin position="165"/>
        <end position="186"/>
    </location>
</feature>
<feature type="transmembrane region" description="Helical" evidence="5">
    <location>
        <begin position="394"/>
        <end position="410"/>
    </location>
</feature>
<reference evidence="7 8" key="1">
    <citation type="journal article" date="2013" name="J. Microbiol.">
        <title>Mucilaginibacter ginsenosidivorax sp. nov., with ginsenoside converting activity isolated from sediment.</title>
        <authorList>
            <person name="Kim J.K."/>
            <person name="Choi T.E."/>
            <person name="Liu Q.M."/>
            <person name="Park H.Y."/>
            <person name="Yi T.H."/>
            <person name="Yoon M.H."/>
            <person name="Kim S.C."/>
            <person name="Im W.T."/>
        </authorList>
    </citation>
    <scope>NUCLEOTIDE SEQUENCE [LARGE SCALE GENOMIC DNA]</scope>
    <source>
        <strain evidence="7 8">KHI28</strain>
    </source>
</reference>
<accession>A0A5B8W7T0</accession>
<feature type="transmembrane region" description="Helical" evidence="5">
    <location>
        <begin position="32"/>
        <end position="49"/>
    </location>
</feature>
<gene>
    <name evidence="7" type="ORF">FSB76_30430</name>
</gene>
<keyword evidence="4 5" id="KW-0472">Membrane</keyword>
<feature type="transmembrane region" description="Helical" evidence="5">
    <location>
        <begin position="89"/>
        <end position="107"/>
    </location>
</feature>
<dbReference type="GO" id="GO:0016020">
    <property type="term" value="C:membrane"/>
    <property type="evidence" value="ECO:0007669"/>
    <property type="project" value="UniProtKB-SubCell"/>
</dbReference>
<keyword evidence="2 5" id="KW-0812">Transmembrane</keyword>
<evidence type="ECO:0000256" key="3">
    <source>
        <dbReference type="ARBA" id="ARBA00022989"/>
    </source>
</evidence>
<keyword evidence="7" id="KW-0436">Ligase</keyword>
<comment type="subcellular location">
    <subcellularLocation>
        <location evidence="1">Membrane</location>
        <topology evidence="1">Multi-pass membrane protein</topology>
    </subcellularLocation>
</comment>
<dbReference type="Proteomes" id="UP000321362">
    <property type="component" value="Chromosome"/>
</dbReference>
<dbReference type="Pfam" id="PF04932">
    <property type="entry name" value="Wzy_C"/>
    <property type="match status" value="1"/>
</dbReference>
<proteinExistence type="predicted"/>
<evidence type="ECO:0000256" key="5">
    <source>
        <dbReference type="SAM" id="Phobius"/>
    </source>
</evidence>
<evidence type="ECO:0000256" key="2">
    <source>
        <dbReference type="ARBA" id="ARBA00022692"/>
    </source>
</evidence>
<evidence type="ECO:0000313" key="7">
    <source>
        <dbReference type="EMBL" id="QEC80060.1"/>
    </source>
</evidence>
<protein>
    <submittedName>
        <fullName evidence="7">O-antigen ligase family protein</fullName>
    </submittedName>
</protein>
<evidence type="ECO:0000259" key="6">
    <source>
        <dbReference type="Pfam" id="PF04932"/>
    </source>
</evidence>
<dbReference type="RefSeq" id="WP_147060252.1">
    <property type="nucleotide sequence ID" value="NZ_CP042437.1"/>
</dbReference>
<feature type="transmembrane region" description="Helical" evidence="5">
    <location>
        <begin position="240"/>
        <end position="257"/>
    </location>
</feature>
<dbReference type="EMBL" id="CP042437">
    <property type="protein sequence ID" value="QEC80060.1"/>
    <property type="molecule type" value="Genomic_DNA"/>
</dbReference>
<evidence type="ECO:0000256" key="1">
    <source>
        <dbReference type="ARBA" id="ARBA00004141"/>
    </source>
</evidence>
<feature type="transmembrane region" description="Helical" evidence="5">
    <location>
        <begin position="216"/>
        <end position="233"/>
    </location>
</feature>
<keyword evidence="3 5" id="KW-1133">Transmembrane helix</keyword>
<dbReference type="KEGG" id="mgk:FSB76_30430"/>
<feature type="transmembrane region" description="Helical" evidence="5">
    <location>
        <begin position="193"/>
        <end position="210"/>
    </location>
</feature>
<dbReference type="PANTHER" id="PTHR37422">
    <property type="entry name" value="TEICHURONIC ACID BIOSYNTHESIS PROTEIN TUAE"/>
    <property type="match status" value="1"/>
</dbReference>
<keyword evidence="8" id="KW-1185">Reference proteome</keyword>
<dbReference type="InterPro" id="IPR051533">
    <property type="entry name" value="WaaL-like"/>
</dbReference>
<dbReference type="OrthoDB" id="1435411at2"/>
<dbReference type="GO" id="GO:0016874">
    <property type="term" value="F:ligase activity"/>
    <property type="evidence" value="ECO:0007669"/>
    <property type="project" value="UniProtKB-KW"/>
</dbReference>